<evidence type="ECO:0000313" key="2">
    <source>
        <dbReference type="Proteomes" id="UP000011223"/>
    </source>
</evidence>
<gene>
    <name evidence="1" type="ORF">D515_02376</name>
</gene>
<comment type="caution">
    <text evidence="1">The sequence shown here is derived from an EMBL/GenBank/DDBJ whole genome shotgun (WGS) entry which is preliminary data.</text>
</comment>
<dbReference type="AlphaFoldDB" id="R1GS10"/>
<dbReference type="EMBL" id="ANFM02000027">
    <property type="protein sequence ID" value="EOD78869.1"/>
    <property type="molecule type" value="Genomic_DNA"/>
</dbReference>
<dbReference type="Proteomes" id="UP000011223">
    <property type="component" value="Unassembled WGS sequence"/>
</dbReference>
<proteinExistence type="predicted"/>
<evidence type="ECO:0000313" key="1">
    <source>
        <dbReference type="EMBL" id="EOD78869.1"/>
    </source>
</evidence>
<reference evidence="1 2" key="1">
    <citation type="journal article" date="2014" name="PLoS ONE">
        <title>Grimontia indica AK16(T), sp. nov., Isolated from a Seawater Sample Reports the Presence of Pathogenic Genes Similar to Vibrio Genus.</title>
        <authorList>
            <person name="Singh A."/>
            <person name="Vaidya B."/>
            <person name="Khatri I."/>
            <person name="Srinivas T.N."/>
            <person name="Subramanian S."/>
            <person name="Korpole S."/>
            <person name="Pinnaka A.K."/>
        </authorList>
    </citation>
    <scope>NUCLEOTIDE SEQUENCE [LARGE SCALE GENOMIC DNA]</scope>
    <source>
        <strain evidence="1 2">AK16</strain>
    </source>
</reference>
<protein>
    <submittedName>
        <fullName evidence="1">Uncharacterized protein</fullName>
    </submittedName>
</protein>
<sequence length="50" mass="5816">MFLSLLNTDFTVSEEWYFCSAALTLKHNRVNANDMTNLVFIFPWPSKTNS</sequence>
<keyword evidence="2" id="KW-1185">Reference proteome</keyword>
<organism evidence="1 2">
    <name type="scientific">Grimontia indica</name>
    <dbReference type="NCBI Taxonomy" id="1056512"/>
    <lineage>
        <taxon>Bacteria</taxon>
        <taxon>Pseudomonadati</taxon>
        <taxon>Pseudomonadota</taxon>
        <taxon>Gammaproteobacteria</taxon>
        <taxon>Vibrionales</taxon>
        <taxon>Vibrionaceae</taxon>
        <taxon>Grimontia</taxon>
    </lineage>
</organism>
<accession>R1GS10</accession>
<name>R1GS10_9GAMM</name>